<name>A0A2R8F4Q2_ORITS</name>
<sequence length="106" mass="12361">MHLSKRINVIGAFMHKYLLTVSIFDCNVNTAILHCWIEQDLIPKLPNNSVIVIDNASFYKSKHLKIMIKEDGYILEYLLSYFSDLNIRPLSKLVNVVQNYKCQRSN</sequence>
<accession>A0A2R8F4Q2</accession>
<dbReference type="EMBL" id="OOHR01000023">
    <property type="protein sequence ID" value="SPM46397.1"/>
    <property type="molecule type" value="Genomic_DNA"/>
</dbReference>
<proteinExistence type="predicted"/>
<dbReference type="PANTHER" id="PTHR46564">
    <property type="entry name" value="TRANSPOSASE"/>
    <property type="match status" value="1"/>
</dbReference>
<dbReference type="Gene3D" id="3.30.420.10">
    <property type="entry name" value="Ribonuclease H-like superfamily/Ribonuclease H"/>
    <property type="match status" value="1"/>
</dbReference>
<dbReference type="InterPro" id="IPR038717">
    <property type="entry name" value="Tc1-like_DDE_dom"/>
</dbReference>
<protein>
    <submittedName>
        <fullName evidence="2">IS630 family transposase</fullName>
    </submittedName>
</protein>
<dbReference type="Proteomes" id="UP000244889">
    <property type="component" value="Unassembled WGS sequence"/>
</dbReference>
<evidence type="ECO:0000313" key="2">
    <source>
        <dbReference type="EMBL" id="SPM46397.1"/>
    </source>
</evidence>
<reference evidence="3" key="1">
    <citation type="submission" date="2018-03" db="EMBL/GenBank/DDBJ databases">
        <authorList>
            <person name="Batty M. E."/>
            <person name="Batty M E."/>
        </authorList>
    </citation>
    <scope>NUCLEOTIDE SEQUENCE [LARGE SCALE GENOMIC DNA]</scope>
</reference>
<dbReference type="InterPro" id="IPR036397">
    <property type="entry name" value="RNaseH_sf"/>
</dbReference>
<dbReference type="AlphaFoldDB" id="A0A2R8F4Q2"/>
<dbReference type="PANTHER" id="PTHR46564:SF1">
    <property type="entry name" value="TRANSPOSASE"/>
    <property type="match status" value="1"/>
</dbReference>
<dbReference type="GO" id="GO:0003676">
    <property type="term" value="F:nucleic acid binding"/>
    <property type="evidence" value="ECO:0007669"/>
    <property type="project" value="InterPro"/>
</dbReference>
<evidence type="ECO:0000259" key="1">
    <source>
        <dbReference type="Pfam" id="PF13358"/>
    </source>
</evidence>
<feature type="domain" description="Tc1-like transposase DDE" evidence="1">
    <location>
        <begin position="4"/>
        <end position="87"/>
    </location>
</feature>
<evidence type="ECO:0000313" key="3">
    <source>
        <dbReference type="Proteomes" id="UP000244889"/>
    </source>
</evidence>
<dbReference type="Pfam" id="PF13358">
    <property type="entry name" value="DDE_3"/>
    <property type="match status" value="1"/>
</dbReference>
<organism evidence="2 3">
    <name type="scientific">Orientia tsutsugamushi</name>
    <name type="common">Rickettsia tsutsugamushi</name>
    <dbReference type="NCBI Taxonomy" id="784"/>
    <lineage>
        <taxon>Bacteria</taxon>
        <taxon>Pseudomonadati</taxon>
        <taxon>Pseudomonadota</taxon>
        <taxon>Alphaproteobacteria</taxon>
        <taxon>Rickettsiales</taxon>
        <taxon>Rickettsiaceae</taxon>
        <taxon>Rickettsieae</taxon>
        <taxon>Orientia</taxon>
    </lineage>
</organism>
<gene>
    <name evidence="2" type="ORF">FPW1038_00789</name>
</gene>